<evidence type="ECO:0000313" key="1">
    <source>
        <dbReference type="EMBL" id="QSS52400.1"/>
    </source>
</evidence>
<evidence type="ECO:0000313" key="2">
    <source>
        <dbReference type="Proteomes" id="UP000663419"/>
    </source>
</evidence>
<reference evidence="1" key="1">
    <citation type="submission" date="2021-01" db="EMBL/GenBank/DDBJ databases">
        <title>Chromosome-level genome assembly of a human fungal pathogen reveals clustering of transcriptionally co-regulated genes.</title>
        <authorList>
            <person name="Voorhies M."/>
            <person name="Cohen S."/>
            <person name="Shea T.P."/>
            <person name="Petrus S."/>
            <person name="Munoz J.F."/>
            <person name="Poplawski S."/>
            <person name="Goldman W.E."/>
            <person name="Michael T."/>
            <person name="Cuomo C.A."/>
            <person name="Sil A."/>
            <person name="Beyhan S."/>
        </authorList>
    </citation>
    <scope>NUCLEOTIDE SEQUENCE</scope>
    <source>
        <strain evidence="1">H88</strain>
    </source>
</reference>
<sequence length="125" mass="14189">MKEKVTLREMECYMKTRSRSTPLPPAPVNLDDLPTDSEVITVLAEQMGRKDYSYISKTGRSVRPSEAKAMRLIEKHTSVPIPNVIYALFNDTNGDIRMTSIPDSSLDKHGKSLDYKTKQSLFHKT</sequence>
<proteinExistence type="predicted"/>
<organism evidence="1 2">
    <name type="scientific">Ajellomyces capsulatus (strain H88)</name>
    <name type="common">Darling's disease fungus</name>
    <name type="synonym">Histoplasma capsulatum</name>
    <dbReference type="NCBI Taxonomy" id="544711"/>
    <lineage>
        <taxon>Eukaryota</taxon>
        <taxon>Fungi</taxon>
        <taxon>Dikarya</taxon>
        <taxon>Ascomycota</taxon>
        <taxon>Pezizomycotina</taxon>
        <taxon>Eurotiomycetes</taxon>
        <taxon>Eurotiomycetidae</taxon>
        <taxon>Onygenales</taxon>
        <taxon>Ajellomycetaceae</taxon>
        <taxon>Histoplasma</taxon>
    </lineage>
</organism>
<gene>
    <name evidence="1" type="ORF">I7I53_08022</name>
</gene>
<dbReference type="VEuPathDB" id="FungiDB:I7I53_08022"/>
<name>A0A8A1LFT3_AJEC8</name>
<dbReference type="AlphaFoldDB" id="A0A8A1LFT3"/>
<dbReference type="Proteomes" id="UP000663419">
    <property type="component" value="Chromosome 2"/>
</dbReference>
<dbReference type="EMBL" id="CP069103">
    <property type="protein sequence ID" value="QSS52400.1"/>
    <property type="molecule type" value="Genomic_DNA"/>
</dbReference>
<protein>
    <submittedName>
        <fullName evidence="1">Uncharacterized protein</fullName>
    </submittedName>
</protein>
<accession>A0A8A1LFT3</accession>